<protein>
    <submittedName>
        <fullName evidence="2">Uncharacterized protein</fullName>
    </submittedName>
</protein>
<sequence>MSLSLKPNMTNDVNSFISNGVFTWIWEWLVWNLSAFSYRIWTCQDKNGGWQFGLVVLHKADSGLEQVEETVAEGLRRLQVEGAIEQVHIAAQFTNAGSMLVEETLWEQEIVRYTAEAHNPAREDDSGDEEEPKHPISTCGAL</sequence>
<dbReference type="Proteomes" id="UP000887226">
    <property type="component" value="Unassembled WGS sequence"/>
</dbReference>
<evidence type="ECO:0000313" key="3">
    <source>
        <dbReference type="Proteomes" id="UP000887226"/>
    </source>
</evidence>
<proteinExistence type="predicted"/>
<dbReference type="EMBL" id="MU254118">
    <property type="protein sequence ID" value="KAG9242063.1"/>
    <property type="molecule type" value="Genomic_DNA"/>
</dbReference>
<evidence type="ECO:0000256" key="1">
    <source>
        <dbReference type="SAM" id="MobiDB-lite"/>
    </source>
</evidence>
<keyword evidence="3" id="KW-1185">Reference proteome</keyword>
<dbReference type="AlphaFoldDB" id="A0A9P7YY03"/>
<name>A0A9P7YY03_9HELO</name>
<organism evidence="2 3">
    <name type="scientific">Calycina marina</name>
    <dbReference type="NCBI Taxonomy" id="1763456"/>
    <lineage>
        <taxon>Eukaryota</taxon>
        <taxon>Fungi</taxon>
        <taxon>Dikarya</taxon>
        <taxon>Ascomycota</taxon>
        <taxon>Pezizomycotina</taxon>
        <taxon>Leotiomycetes</taxon>
        <taxon>Helotiales</taxon>
        <taxon>Pezizellaceae</taxon>
        <taxon>Calycina</taxon>
    </lineage>
</organism>
<comment type="caution">
    <text evidence="2">The sequence shown here is derived from an EMBL/GenBank/DDBJ whole genome shotgun (WGS) entry which is preliminary data.</text>
</comment>
<feature type="region of interest" description="Disordered" evidence="1">
    <location>
        <begin position="118"/>
        <end position="142"/>
    </location>
</feature>
<reference evidence="2" key="1">
    <citation type="journal article" date="2021" name="IMA Fungus">
        <title>Genomic characterization of three marine fungi, including Emericellopsis atlantica sp. nov. with signatures of a generalist lifestyle and marine biomass degradation.</title>
        <authorList>
            <person name="Hagestad O.C."/>
            <person name="Hou L."/>
            <person name="Andersen J.H."/>
            <person name="Hansen E.H."/>
            <person name="Altermark B."/>
            <person name="Li C."/>
            <person name="Kuhnert E."/>
            <person name="Cox R.J."/>
            <person name="Crous P.W."/>
            <person name="Spatafora J.W."/>
            <person name="Lail K."/>
            <person name="Amirebrahimi M."/>
            <person name="Lipzen A."/>
            <person name="Pangilinan J."/>
            <person name="Andreopoulos W."/>
            <person name="Hayes R.D."/>
            <person name="Ng V."/>
            <person name="Grigoriev I.V."/>
            <person name="Jackson S.A."/>
            <person name="Sutton T.D.S."/>
            <person name="Dobson A.D.W."/>
            <person name="Rama T."/>
        </authorList>
    </citation>
    <scope>NUCLEOTIDE SEQUENCE</scope>
    <source>
        <strain evidence="2">TRa3180A</strain>
    </source>
</reference>
<evidence type="ECO:0000313" key="2">
    <source>
        <dbReference type="EMBL" id="KAG9242063.1"/>
    </source>
</evidence>
<gene>
    <name evidence="2" type="ORF">BJ878DRAFT_569631</name>
</gene>
<accession>A0A9P7YY03</accession>